<evidence type="ECO:0000256" key="10">
    <source>
        <dbReference type="SAM" id="MobiDB-lite"/>
    </source>
</evidence>
<feature type="domain" description="K+ potassium transporter integral membrane" evidence="12">
    <location>
        <begin position="68"/>
        <end position="376"/>
    </location>
</feature>
<evidence type="ECO:0000259" key="12">
    <source>
        <dbReference type="Pfam" id="PF02705"/>
    </source>
</evidence>
<feature type="transmembrane region" description="Helical" evidence="11">
    <location>
        <begin position="332"/>
        <end position="354"/>
    </location>
</feature>
<feature type="compositionally biased region" description="Basic and acidic residues" evidence="10">
    <location>
        <begin position="771"/>
        <end position="784"/>
    </location>
</feature>
<feature type="domain" description="K+ potassium transporter C-terminal" evidence="13">
    <location>
        <begin position="484"/>
        <end position="659"/>
    </location>
</feature>
<dbReference type="Pfam" id="PF02705">
    <property type="entry name" value="K_trans"/>
    <property type="match status" value="2"/>
</dbReference>
<keyword evidence="15" id="KW-1185">Reference proteome</keyword>
<feature type="compositionally biased region" description="Basic and acidic residues" evidence="10">
    <location>
        <begin position="754"/>
        <end position="764"/>
    </location>
</feature>
<feature type="region of interest" description="Disordered" evidence="10">
    <location>
        <begin position="1"/>
        <end position="33"/>
    </location>
</feature>
<evidence type="ECO:0000256" key="8">
    <source>
        <dbReference type="ARBA" id="ARBA00023065"/>
    </source>
</evidence>
<reference evidence="15" key="1">
    <citation type="journal article" date="2017" name="Nat. Commun.">
        <title>The asparagus genome sheds light on the origin and evolution of a young Y chromosome.</title>
        <authorList>
            <person name="Harkess A."/>
            <person name="Zhou J."/>
            <person name="Xu C."/>
            <person name="Bowers J.E."/>
            <person name="Van der Hulst R."/>
            <person name="Ayyampalayam S."/>
            <person name="Mercati F."/>
            <person name="Riccardi P."/>
            <person name="McKain M.R."/>
            <person name="Kakrana A."/>
            <person name="Tang H."/>
            <person name="Ray J."/>
            <person name="Groenendijk J."/>
            <person name="Arikit S."/>
            <person name="Mathioni S.M."/>
            <person name="Nakano M."/>
            <person name="Shan H."/>
            <person name="Telgmann-Rauber A."/>
            <person name="Kanno A."/>
            <person name="Yue Z."/>
            <person name="Chen H."/>
            <person name="Li W."/>
            <person name="Chen Y."/>
            <person name="Xu X."/>
            <person name="Zhang Y."/>
            <person name="Luo S."/>
            <person name="Chen H."/>
            <person name="Gao J."/>
            <person name="Mao Z."/>
            <person name="Pires J.C."/>
            <person name="Luo M."/>
            <person name="Kudrna D."/>
            <person name="Wing R.A."/>
            <person name="Meyers B.C."/>
            <person name="Yi K."/>
            <person name="Kong H."/>
            <person name="Lavrijsen P."/>
            <person name="Sunseri F."/>
            <person name="Falavigna A."/>
            <person name="Ye Y."/>
            <person name="Leebens-Mack J.H."/>
            <person name="Chen G."/>
        </authorList>
    </citation>
    <scope>NUCLEOTIDE SEQUENCE [LARGE SCALE GENOMIC DNA]</scope>
    <source>
        <strain evidence="15">cv. DH0086</strain>
    </source>
</reference>
<evidence type="ECO:0000259" key="13">
    <source>
        <dbReference type="Pfam" id="PF22776"/>
    </source>
</evidence>
<feature type="transmembrane region" description="Helical" evidence="11">
    <location>
        <begin position="236"/>
        <end position="255"/>
    </location>
</feature>
<gene>
    <name evidence="14" type="ORF">A4U43_C10F5730</name>
</gene>
<dbReference type="Proteomes" id="UP000243459">
    <property type="component" value="Chromosome 10"/>
</dbReference>
<dbReference type="GO" id="GO:0016020">
    <property type="term" value="C:membrane"/>
    <property type="evidence" value="ECO:0007669"/>
    <property type="project" value="UniProtKB-SubCell"/>
</dbReference>
<dbReference type="EMBL" id="CM007390">
    <property type="protein sequence ID" value="ONK56257.1"/>
    <property type="molecule type" value="Genomic_DNA"/>
</dbReference>
<evidence type="ECO:0000256" key="1">
    <source>
        <dbReference type="ARBA" id="ARBA00004141"/>
    </source>
</evidence>
<keyword evidence="3" id="KW-0813">Transport</keyword>
<comment type="similarity">
    <text evidence="2">Belongs to the HAK/KUP transporter (TC 2.A.72.3) family.</text>
</comment>
<dbReference type="AlphaFoldDB" id="A0A5P1E440"/>
<feature type="transmembrane region" description="Helical" evidence="11">
    <location>
        <begin position="375"/>
        <end position="397"/>
    </location>
</feature>
<evidence type="ECO:0000256" key="9">
    <source>
        <dbReference type="ARBA" id="ARBA00023136"/>
    </source>
</evidence>
<protein>
    <recommendedName>
        <fullName evidence="16">Potassium transporter</fullName>
    </recommendedName>
</protein>
<dbReference type="Gramene" id="ONK56257">
    <property type="protein sequence ID" value="ONK56257"/>
    <property type="gene ID" value="A4U43_C10F5730"/>
</dbReference>
<keyword evidence="4" id="KW-0633">Potassium transport</keyword>
<dbReference type="InterPro" id="IPR053952">
    <property type="entry name" value="K_trans_C"/>
</dbReference>
<feature type="transmembrane region" description="Helical" evidence="11">
    <location>
        <begin position="261"/>
        <end position="282"/>
    </location>
</feature>
<feature type="domain" description="K+ potassium transporter integral membrane" evidence="12">
    <location>
        <begin position="377"/>
        <end position="467"/>
    </location>
</feature>
<proteinExistence type="inferred from homology"/>
<dbReference type="GO" id="GO:0015079">
    <property type="term" value="F:potassium ion transmembrane transporter activity"/>
    <property type="evidence" value="ECO:0007669"/>
    <property type="project" value="InterPro"/>
</dbReference>
<evidence type="ECO:0000256" key="3">
    <source>
        <dbReference type="ARBA" id="ARBA00022448"/>
    </source>
</evidence>
<evidence type="ECO:0000256" key="2">
    <source>
        <dbReference type="ARBA" id="ARBA00008440"/>
    </source>
</evidence>
<evidence type="ECO:0000256" key="6">
    <source>
        <dbReference type="ARBA" id="ARBA00022958"/>
    </source>
</evidence>
<name>A0A5P1E440_ASPOF</name>
<feature type="transmembrane region" description="Helical" evidence="11">
    <location>
        <begin position="308"/>
        <end position="326"/>
    </location>
</feature>
<keyword evidence="8" id="KW-0406">Ion transport</keyword>
<evidence type="ECO:0008006" key="16">
    <source>
        <dbReference type="Google" id="ProtNLM"/>
    </source>
</evidence>
<accession>A0A5P1E440</accession>
<dbReference type="PANTHER" id="PTHR30540:SF94">
    <property type="entry name" value="POTASSIUM TRANSPORTER 5"/>
    <property type="match status" value="1"/>
</dbReference>
<dbReference type="OMA" id="RMENSPK"/>
<feature type="region of interest" description="Disordered" evidence="10">
    <location>
        <begin position="670"/>
        <end position="708"/>
    </location>
</feature>
<dbReference type="Pfam" id="PF22776">
    <property type="entry name" value="K_trans_C"/>
    <property type="match status" value="1"/>
</dbReference>
<evidence type="ECO:0000256" key="4">
    <source>
        <dbReference type="ARBA" id="ARBA00022538"/>
    </source>
</evidence>
<dbReference type="InterPro" id="IPR003855">
    <property type="entry name" value="K+_transporter"/>
</dbReference>
<evidence type="ECO:0000256" key="5">
    <source>
        <dbReference type="ARBA" id="ARBA00022692"/>
    </source>
</evidence>
<evidence type="ECO:0000313" key="15">
    <source>
        <dbReference type="Proteomes" id="UP000243459"/>
    </source>
</evidence>
<sequence>MADAEFDACNNVEEAEVVENTESTEAPAGRKPSTRKLHRFDSLNMEAGNVSSVTSHGDNASWAITMQLAFQSIGVVYGDIGTSPLYVYASTFTGGIKHEDDVLGVLSLILYTLLLIPLTKYALIVLWANDNGNGGAFALYSLISRYAKVSLLPNQQVEDAMLSNYTLQTPSTKMKRAQWIKGKLEGSKAAKVALIFLTILGTSMIMGDGVLTPCISVLSAVSGIQQKATSLTEGKIAIISIIILIMLFSVQRFGIDKVGYAFAPIILLWFSLIGGIGLYNLFKHDVMVLRAFNPMYIIDYFKRNGKEGWISLGGVVLCITGAEAMFADLGHFNVRAIQISFVGALLPAVSLAYIGQAAYLTKYPENVAETFYKSLPGIAVLCDMTITTCLVTLIMLMIWKKSIWQILPFFVVFGGAELTYLSSVLSKFVQGGFLPLVFSFFLMQIMAIWHYVHVKRYKFEVENKISNTYIKDLALRQDIKRISGVGFLYSELVEGIPPIFAHFIEKVPSIHSVLVFVSVKRLHVTKVEINERFLFRQVEPREYRIYRCVVRYGYKDAIEEAREFESLVIEQLKNFIHNEYTITESSESLQSVIEDEQQFVQKEMEKGIVYLLGETEVVAGKNSSIIKRIVVDYVYNFMRRNFRQGGEAMKIPRSRLLKYKGDVNQSLFNEANKESEHPPIGRAPPPSFFPDINKESEDAPPEEVPPPEDYHIETAFEAEINEGENVSKPVKELLTCTETDTQHEEPGREITSVDDVHSAGHDTETQTCIDVLREDTGREIKQSEDAPPPTPDTSIEDEDAPLRVVKPSKWVVTPYTEGKKKKEKDNIGDKAIVEVAGEEEEQV</sequence>
<feature type="transmembrane region" description="Helical" evidence="11">
    <location>
        <begin position="433"/>
        <end position="452"/>
    </location>
</feature>
<keyword evidence="6" id="KW-0630">Potassium</keyword>
<organism evidence="14 15">
    <name type="scientific">Asparagus officinalis</name>
    <name type="common">Garden asparagus</name>
    <dbReference type="NCBI Taxonomy" id="4686"/>
    <lineage>
        <taxon>Eukaryota</taxon>
        <taxon>Viridiplantae</taxon>
        <taxon>Streptophyta</taxon>
        <taxon>Embryophyta</taxon>
        <taxon>Tracheophyta</taxon>
        <taxon>Spermatophyta</taxon>
        <taxon>Magnoliopsida</taxon>
        <taxon>Liliopsida</taxon>
        <taxon>Asparagales</taxon>
        <taxon>Asparagaceae</taxon>
        <taxon>Asparagoideae</taxon>
        <taxon>Asparagus</taxon>
    </lineage>
</organism>
<dbReference type="PANTHER" id="PTHR30540">
    <property type="entry name" value="OSMOTIC STRESS POTASSIUM TRANSPORTER"/>
    <property type="match status" value="1"/>
</dbReference>
<keyword evidence="5 11" id="KW-0812">Transmembrane</keyword>
<keyword evidence="7 11" id="KW-1133">Transmembrane helix</keyword>
<feature type="transmembrane region" description="Helical" evidence="11">
    <location>
        <begin position="403"/>
        <end position="421"/>
    </location>
</feature>
<dbReference type="InterPro" id="IPR053951">
    <property type="entry name" value="K_trans_N"/>
</dbReference>
<evidence type="ECO:0000256" key="7">
    <source>
        <dbReference type="ARBA" id="ARBA00022989"/>
    </source>
</evidence>
<feature type="transmembrane region" description="Helical" evidence="11">
    <location>
        <begin position="102"/>
        <end position="128"/>
    </location>
</feature>
<feature type="region of interest" description="Disordered" evidence="10">
    <location>
        <begin position="739"/>
        <end position="802"/>
    </location>
</feature>
<keyword evidence="9 11" id="KW-0472">Membrane</keyword>
<feature type="transmembrane region" description="Helical" evidence="11">
    <location>
        <begin position="193"/>
        <end position="224"/>
    </location>
</feature>
<evidence type="ECO:0000256" key="11">
    <source>
        <dbReference type="SAM" id="Phobius"/>
    </source>
</evidence>
<evidence type="ECO:0000313" key="14">
    <source>
        <dbReference type="EMBL" id="ONK56257.1"/>
    </source>
</evidence>
<comment type="subcellular location">
    <subcellularLocation>
        <location evidence="1">Membrane</location>
        <topology evidence="1">Multi-pass membrane protein</topology>
    </subcellularLocation>
</comment>